<accession>A0A6A4WSN0</accession>
<dbReference type="PANTHER" id="PTHR21367:SF1">
    <property type="entry name" value="ARGINYL-TRNA--PROTEIN TRANSFERASE 1"/>
    <property type="match status" value="1"/>
</dbReference>
<proteinExistence type="inferred from homology"/>
<evidence type="ECO:0000313" key="9">
    <source>
        <dbReference type="EMBL" id="KAF0305121.1"/>
    </source>
</evidence>
<feature type="region of interest" description="Disordered" evidence="6">
    <location>
        <begin position="100"/>
        <end position="120"/>
    </location>
</feature>
<evidence type="ECO:0000256" key="2">
    <source>
        <dbReference type="ARBA" id="ARBA00022679"/>
    </source>
</evidence>
<dbReference type="PANTHER" id="PTHR21367">
    <property type="entry name" value="ARGININE-TRNA-PROTEIN TRANSFERASE 1"/>
    <property type="match status" value="1"/>
</dbReference>
<dbReference type="AlphaFoldDB" id="A0A6A4WSN0"/>
<dbReference type="EC" id="2.3.2.8" evidence="5"/>
<dbReference type="GO" id="GO:0004057">
    <property type="term" value="F:arginyl-tRNA--protein transferase activity"/>
    <property type="evidence" value="ECO:0007669"/>
    <property type="project" value="UniProtKB-EC"/>
</dbReference>
<dbReference type="InterPro" id="IPR007472">
    <property type="entry name" value="N-end_Aminoacyl_Trfase_C"/>
</dbReference>
<dbReference type="OrthoDB" id="74183at2759"/>
<feature type="region of interest" description="Disordered" evidence="6">
    <location>
        <begin position="143"/>
        <end position="259"/>
    </location>
</feature>
<evidence type="ECO:0000256" key="1">
    <source>
        <dbReference type="ARBA" id="ARBA00009991"/>
    </source>
</evidence>
<evidence type="ECO:0000259" key="7">
    <source>
        <dbReference type="Pfam" id="PF04376"/>
    </source>
</evidence>
<dbReference type="SUPFAM" id="SSF55729">
    <property type="entry name" value="Acyl-CoA N-acyltransferases (Nat)"/>
    <property type="match status" value="1"/>
</dbReference>
<reference evidence="9 10" key="1">
    <citation type="submission" date="2019-07" db="EMBL/GenBank/DDBJ databases">
        <title>Draft genome assembly of a fouling barnacle, Amphibalanus amphitrite (Darwin, 1854): The first reference genome for Thecostraca.</title>
        <authorList>
            <person name="Kim W."/>
        </authorList>
    </citation>
    <scope>NUCLEOTIDE SEQUENCE [LARGE SCALE GENOMIC DNA]</scope>
    <source>
        <strain evidence="9">SNU_AA5</strain>
        <tissue evidence="9">Soma without cirri and trophi</tissue>
    </source>
</reference>
<dbReference type="GO" id="GO:0005737">
    <property type="term" value="C:cytoplasm"/>
    <property type="evidence" value="ECO:0007669"/>
    <property type="project" value="TreeGrafter"/>
</dbReference>
<keyword evidence="2 5" id="KW-0808">Transferase</keyword>
<feature type="compositionally biased region" description="Basic residues" evidence="6">
    <location>
        <begin position="213"/>
        <end position="229"/>
    </location>
</feature>
<dbReference type="InterPro" id="IPR017137">
    <property type="entry name" value="Arg-tRNA-P_Trfase_1_euk"/>
</dbReference>
<keyword evidence="4 5" id="KW-0012">Acyltransferase</keyword>
<name>A0A6A4WSN0_AMPAM</name>
<evidence type="ECO:0000256" key="3">
    <source>
        <dbReference type="ARBA" id="ARBA00022786"/>
    </source>
</evidence>
<dbReference type="InterPro" id="IPR030700">
    <property type="entry name" value="N-end_Aminoacyl_Trfase"/>
</dbReference>
<dbReference type="Pfam" id="PF04377">
    <property type="entry name" value="ATE_C"/>
    <property type="match status" value="1"/>
</dbReference>
<protein>
    <recommendedName>
        <fullName evidence="5">Arginyl-tRNA--protein transferase 1</fullName>
        <shortName evidence="5">Arginyltransferase 1</shortName>
        <shortName evidence="5">R-transferase 1</shortName>
        <ecNumber evidence="5">2.3.2.8</ecNumber>
    </recommendedName>
    <alternativeName>
        <fullName evidence="5">Arginine-tRNA--protein transferase 1</fullName>
    </alternativeName>
</protein>
<comment type="caution">
    <text evidence="9">The sequence shown here is derived from an EMBL/GenBank/DDBJ whole genome shotgun (WGS) entry which is preliminary data.</text>
</comment>
<dbReference type="EMBL" id="VIIS01000777">
    <property type="protein sequence ID" value="KAF0305121.1"/>
    <property type="molecule type" value="Genomic_DNA"/>
</dbReference>
<dbReference type="Proteomes" id="UP000440578">
    <property type="component" value="Unassembled WGS sequence"/>
</dbReference>
<feature type="domain" description="N-end rule aminoacyl transferase C-terminal" evidence="8">
    <location>
        <begin position="290"/>
        <end position="421"/>
    </location>
</feature>
<dbReference type="InterPro" id="IPR007471">
    <property type="entry name" value="N-end_Aminoacyl_Trfase_N"/>
</dbReference>
<evidence type="ECO:0000313" key="10">
    <source>
        <dbReference type="Proteomes" id="UP000440578"/>
    </source>
</evidence>
<evidence type="ECO:0000256" key="5">
    <source>
        <dbReference type="PIRNR" id="PIRNR037207"/>
    </source>
</evidence>
<organism evidence="9 10">
    <name type="scientific">Amphibalanus amphitrite</name>
    <name type="common">Striped barnacle</name>
    <name type="synonym">Balanus amphitrite</name>
    <dbReference type="NCBI Taxonomy" id="1232801"/>
    <lineage>
        <taxon>Eukaryota</taxon>
        <taxon>Metazoa</taxon>
        <taxon>Ecdysozoa</taxon>
        <taxon>Arthropoda</taxon>
        <taxon>Crustacea</taxon>
        <taxon>Multicrustacea</taxon>
        <taxon>Cirripedia</taxon>
        <taxon>Thoracica</taxon>
        <taxon>Thoracicalcarea</taxon>
        <taxon>Balanomorpha</taxon>
        <taxon>Balanoidea</taxon>
        <taxon>Balanidae</taxon>
        <taxon>Amphibalaninae</taxon>
        <taxon>Amphibalanus</taxon>
    </lineage>
</organism>
<feature type="compositionally biased region" description="Low complexity" evidence="6">
    <location>
        <begin position="232"/>
        <end position="245"/>
    </location>
</feature>
<dbReference type="InterPro" id="IPR016181">
    <property type="entry name" value="Acyl_CoA_acyltransferase"/>
</dbReference>
<evidence type="ECO:0000259" key="8">
    <source>
        <dbReference type="Pfam" id="PF04377"/>
    </source>
</evidence>
<comment type="catalytic activity">
    <reaction evidence="5">
        <text>an N-terminal L-alpha-aminoacyl-[protein] + L-arginyl-tRNA(Arg) = an N-terminal L-arginyl-L-aminoacyl-[protein] + tRNA(Arg) + H(+)</text>
        <dbReference type="Rhea" id="RHEA:10208"/>
        <dbReference type="Rhea" id="RHEA-COMP:9658"/>
        <dbReference type="Rhea" id="RHEA-COMP:9673"/>
        <dbReference type="Rhea" id="RHEA-COMP:10636"/>
        <dbReference type="Rhea" id="RHEA-COMP:10638"/>
        <dbReference type="ChEBI" id="CHEBI:15378"/>
        <dbReference type="ChEBI" id="CHEBI:78442"/>
        <dbReference type="ChEBI" id="CHEBI:78513"/>
        <dbReference type="ChEBI" id="CHEBI:78597"/>
        <dbReference type="ChEBI" id="CHEBI:83562"/>
        <dbReference type="EC" id="2.3.2.8"/>
    </reaction>
</comment>
<keyword evidence="3 5" id="KW-0833">Ubl conjugation pathway</keyword>
<feature type="domain" description="N-end aminoacyl transferase N-terminal" evidence="7">
    <location>
        <begin position="17"/>
        <end position="88"/>
    </location>
</feature>
<gene>
    <name evidence="9" type="primary">ATE1_2</name>
    <name evidence="9" type="ORF">FJT64_023224</name>
</gene>
<comment type="function">
    <text evidence="5">Involved in the post-translational conjugation of arginine to the N-terminal aspartate or glutamate of a protein. This arginylation is required for degradation of the protein via the ubiquitin pathway.</text>
</comment>
<evidence type="ECO:0000256" key="4">
    <source>
        <dbReference type="ARBA" id="ARBA00023315"/>
    </source>
</evidence>
<keyword evidence="10" id="KW-1185">Reference proteome</keyword>
<sequence>MSRNYSIVQLFPDSPGHQCGYCKSKKGFIAQGMWAHALDVQEYQALLDRGWRRSGCYCYKPVMHEICCPPYTIRCDALGVRLTKSQKKIAKRMRSFLRNGSAKLNQQEMSAGDDTMDGSVEHGHVDLEIDAETLEKMASRASGDLPQGAALLNGDLTDSPRTKAEGLSDMTSSETGESAGQTTATTKSSERPASSASQTSVQPGEGMDPSRPPCKKQKALRRERWRKKHGDAPLPAAGGAAAARPPRWRSCSNRPRTPNTRWRWEDAALNLRLVSTAPSNREFASTKAASYQVYKQYQMAVHGDTEDKCCMRTFERFLCATPLKGAPPYGAYHHQYWLDGELIAVGVLDVLPSCVSSKYFYYLPRFGFLSLGTYGSLRELELTRQLQRSRPELRYYYMGYYIHTCPKMRYKGRIGPSDLLCPETYTWHPLSACEPLLDKHKYARFAPAGPPLPAPDLSAALVLYDGQPMRYRRYQQLRGASDQQEMGQYLRLVGPAVASQTLVFRE</sequence>
<feature type="compositionally biased region" description="Polar residues" evidence="6">
    <location>
        <begin position="250"/>
        <end position="259"/>
    </location>
</feature>
<feature type="compositionally biased region" description="Polar residues" evidence="6">
    <location>
        <begin position="169"/>
        <end position="202"/>
    </location>
</feature>
<dbReference type="PIRSF" id="PIRSF037207">
    <property type="entry name" value="ATE1_euk"/>
    <property type="match status" value="1"/>
</dbReference>
<evidence type="ECO:0000256" key="6">
    <source>
        <dbReference type="SAM" id="MobiDB-lite"/>
    </source>
</evidence>
<dbReference type="Pfam" id="PF04376">
    <property type="entry name" value="ATE_N"/>
    <property type="match status" value="1"/>
</dbReference>
<comment type="similarity">
    <text evidence="1 5">Belongs to the R-transferase family.</text>
</comment>